<keyword evidence="1" id="KW-0677">Repeat</keyword>
<feature type="repeat" description="ANK" evidence="3">
    <location>
        <begin position="70"/>
        <end position="105"/>
    </location>
</feature>
<dbReference type="InterPro" id="IPR036770">
    <property type="entry name" value="Ankyrin_rpt-contain_sf"/>
</dbReference>
<dbReference type="Gene3D" id="1.25.40.20">
    <property type="entry name" value="Ankyrin repeat-containing domain"/>
    <property type="match status" value="5"/>
</dbReference>
<feature type="repeat" description="ANK" evidence="3">
    <location>
        <begin position="440"/>
        <end position="473"/>
    </location>
</feature>
<feature type="domain" description="PRANC" evidence="4">
    <location>
        <begin position="587"/>
        <end position="674"/>
    </location>
</feature>
<gene>
    <name evidence="5" type="ORF">APAPVX9-136</name>
</gene>
<feature type="repeat" description="ANK" evidence="3">
    <location>
        <begin position="198"/>
        <end position="231"/>
    </location>
</feature>
<dbReference type="PROSITE" id="PS50088">
    <property type="entry name" value="ANK_REPEAT"/>
    <property type="match status" value="7"/>
</dbReference>
<reference evidence="5" key="1">
    <citation type="submission" date="2023-04" db="EMBL/GenBank/DDBJ databases">
        <title>Genomic characterization of avipoxvirus isolates from Apapne (Himatione sanguinea).</title>
        <authorList>
            <person name="Butt S.L."/>
            <person name="Do Nascimento G.M."/>
        </authorList>
    </citation>
    <scope>NUCLEOTIDE SEQUENCE</scope>
    <source>
        <strain evidence="5">APAPVX9</strain>
    </source>
</reference>
<feature type="repeat" description="ANK" evidence="3">
    <location>
        <begin position="295"/>
        <end position="328"/>
    </location>
</feature>
<dbReference type="PROSITE" id="PS50297">
    <property type="entry name" value="ANK_REP_REGION"/>
    <property type="match status" value="7"/>
</dbReference>
<name>A0AAT9UPP8_9POXV</name>
<dbReference type="SUPFAM" id="SSF48403">
    <property type="entry name" value="Ankyrin repeat"/>
    <property type="match status" value="2"/>
</dbReference>
<keyword evidence="2 3" id="KW-0040">ANK repeat</keyword>
<evidence type="ECO:0000259" key="4">
    <source>
        <dbReference type="Pfam" id="PF09372"/>
    </source>
</evidence>
<dbReference type="InterPro" id="IPR002110">
    <property type="entry name" value="Ankyrin_rpt"/>
</dbReference>
<protein>
    <submittedName>
        <fullName evidence="5">Ankyrin repeat containing protein</fullName>
    </submittedName>
</protein>
<dbReference type="Pfam" id="PF09372">
    <property type="entry name" value="PRANC"/>
    <property type="match status" value="1"/>
</dbReference>
<accession>A0AAT9UPP8</accession>
<organism evidence="5">
    <name type="scientific">Apapanepox virus</name>
    <dbReference type="NCBI Taxonomy" id="3049969"/>
    <lineage>
        <taxon>Viruses</taxon>
        <taxon>Varidnaviria</taxon>
        <taxon>Bamfordvirae</taxon>
        <taxon>Nucleocytoviricota</taxon>
        <taxon>Pokkesviricetes</taxon>
        <taxon>Chitovirales</taxon>
        <taxon>Poxviridae</taxon>
        <taxon>Chordopoxvirinae</taxon>
        <taxon>Avipoxvirus</taxon>
    </lineage>
</organism>
<dbReference type="Pfam" id="PF12796">
    <property type="entry name" value="Ank_2"/>
    <property type="match status" value="4"/>
</dbReference>
<dbReference type="PANTHER" id="PTHR24123">
    <property type="entry name" value="ANKYRIN REPEAT-CONTAINING"/>
    <property type="match status" value="1"/>
</dbReference>
<evidence type="ECO:0000256" key="2">
    <source>
        <dbReference type="ARBA" id="ARBA00023043"/>
    </source>
</evidence>
<proteinExistence type="predicted"/>
<feature type="repeat" description="ANK" evidence="3">
    <location>
        <begin position="36"/>
        <end position="68"/>
    </location>
</feature>
<evidence type="ECO:0000256" key="1">
    <source>
        <dbReference type="ARBA" id="ARBA00022737"/>
    </source>
</evidence>
<dbReference type="EMBL" id="OQ865377">
    <property type="protein sequence ID" value="WHV01582.1"/>
    <property type="molecule type" value="Genomic_DNA"/>
</dbReference>
<dbReference type="InterPro" id="IPR051165">
    <property type="entry name" value="Multifunctional_ANK_Repeat"/>
</dbReference>
<evidence type="ECO:0000256" key="3">
    <source>
        <dbReference type="PROSITE-ProRule" id="PRU00023"/>
    </source>
</evidence>
<feature type="repeat" description="ANK" evidence="3">
    <location>
        <begin position="407"/>
        <end position="439"/>
    </location>
</feature>
<dbReference type="PANTHER" id="PTHR24123:SF129">
    <property type="entry name" value="PROTEIN, PUTATIVE-RELATED"/>
    <property type="match status" value="1"/>
</dbReference>
<dbReference type="SMART" id="SM00248">
    <property type="entry name" value="ANK"/>
    <property type="match status" value="12"/>
</dbReference>
<feature type="repeat" description="ANK" evidence="3">
    <location>
        <begin position="106"/>
        <end position="138"/>
    </location>
</feature>
<evidence type="ECO:0000313" key="5">
    <source>
        <dbReference type="EMBL" id="WHV01582.1"/>
    </source>
</evidence>
<sequence>MGPDKLYNIMLTGTDSDILDAIDEYIPITNSYYLCNPVLPLHQAVSAKKINIVRMLLDRGHSANAKDVYEGYYPIHLLAENRSKDDILIAKLLLERGADIEAKDNNGYTILHIAARKGKTHLVKFFLLHGANIKSDNFDTLMMFAVSSKNIHTVRYVINYDRKLLNANSIIPALDNNDNEMLQFLINSGVDINQKNRYGNTALHYAIEKNKKIRLIETLVNNNANINAIDNKGLTPLYVATNPYYISKHGSCISAINNKCIYCNSIDAYNEYGSKFDISKILIDKGANVNVTDKSKTTPLHNACKSIYMIKTIKLLIDNGADINAVDDYGITPLNYACTSPYYIRYETSDILREKIMLCRKVSNVDDEEDDDEDDDEDEEDDIGIDVDIVINTLIDKGADINFIDKYGRTPLHYAAVSYHVKIVKSLVNHGSNLLVIDNKGNSPLHYASNNYSCLEIVNYLISKAINVNIRNLLGKTPLFYAMCIPELVTVLLHNGASVNILDYKNKTPLNNECVQNLPVTHSMYKMYLKSLECITKFVVLEGNAIKDLSYYSNVKILDSFENTKHLKKLCEEELEVMKMVKVSSVYNLYDIVYGKNIEVNRCIKDIDVSRFKQYGSYITKVINKIAYRSELINKCLVYLEDLLCKNGNWSTLPIETKYQIVACMKNYELESLITDSNRQ</sequence>
<dbReference type="PRINTS" id="PR01415">
    <property type="entry name" value="ANKYRIN"/>
</dbReference>
<dbReference type="InterPro" id="IPR018272">
    <property type="entry name" value="PRANC_domain"/>
</dbReference>